<protein>
    <submittedName>
        <fullName evidence="2">Nuclear receptor domain-containing protein</fullName>
    </submittedName>
</protein>
<reference evidence="2" key="2">
    <citation type="submission" date="2015-08" db="UniProtKB">
        <authorList>
            <consortium name="WormBaseParasite"/>
        </authorList>
    </citation>
    <scope>IDENTIFICATION</scope>
</reference>
<sequence length="149" mass="17396">MDSTTRFSDIPSMFEAFNMFGTPELAEKFLFDNEIFPSSKNCPKCGNSMSLNGQSFRCGKKTCRAKIILFKNTLKINFKQAQLWNFDIKFNSSISNKFWRCYYFNLESEDKICVDGIHRFIKKLKNSSKKLNMCDYSSYEVSVLESDEK</sequence>
<keyword evidence="1" id="KW-1185">Reference proteome</keyword>
<reference evidence="1" key="1">
    <citation type="submission" date="2014-07" db="EMBL/GenBank/DDBJ databases">
        <authorList>
            <person name="Martin A.A"/>
            <person name="De Silva N."/>
        </authorList>
    </citation>
    <scope>NUCLEOTIDE SEQUENCE</scope>
</reference>
<proteinExistence type="predicted"/>
<dbReference type="WBParaSite" id="SVE_0113700.1">
    <property type="protein sequence ID" value="SVE_0113700.1"/>
    <property type="gene ID" value="SVE_0113700"/>
</dbReference>
<dbReference type="AlphaFoldDB" id="A0A0K0EX83"/>
<dbReference type="Proteomes" id="UP000035680">
    <property type="component" value="Unassembled WGS sequence"/>
</dbReference>
<accession>A0A0K0EX83</accession>
<evidence type="ECO:0000313" key="2">
    <source>
        <dbReference type="WBParaSite" id="SVE_0113700.1"/>
    </source>
</evidence>
<organism evidence="1 2">
    <name type="scientific">Strongyloides venezuelensis</name>
    <name type="common">Threadworm</name>
    <dbReference type="NCBI Taxonomy" id="75913"/>
    <lineage>
        <taxon>Eukaryota</taxon>
        <taxon>Metazoa</taxon>
        <taxon>Ecdysozoa</taxon>
        <taxon>Nematoda</taxon>
        <taxon>Chromadorea</taxon>
        <taxon>Rhabditida</taxon>
        <taxon>Tylenchina</taxon>
        <taxon>Panagrolaimomorpha</taxon>
        <taxon>Strongyloidoidea</taxon>
        <taxon>Strongyloididae</taxon>
        <taxon>Strongyloides</taxon>
    </lineage>
</organism>
<evidence type="ECO:0000313" key="1">
    <source>
        <dbReference type="Proteomes" id="UP000035680"/>
    </source>
</evidence>
<name>A0A0K0EX83_STRVS</name>